<dbReference type="Pfam" id="PF12728">
    <property type="entry name" value="HTH_17"/>
    <property type="match status" value="1"/>
</dbReference>
<gene>
    <name evidence="2" type="ORF">SAMN02745176_00140</name>
</gene>
<name>A0A1M6AVQ9_9FIRM</name>
<evidence type="ECO:0000313" key="3">
    <source>
        <dbReference type="Proteomes" id="UP000184442"/>
    </source>
</evidence>
<accession>A0A1M6AVQ9</accession>
<protein>
    <submittedName>
        <fullName evidence="2">Helix-turn-helix domain-containing protein</fullName>
    </submittedName>
</protein>
<dbReference type="InterPro" id="IPR041657">
    <property type="entry name" value="HTH_17"/>
</dbReference>
<organism evidence="2 3">
    <name type="scientific">Lutispora thermophila DSM 19022</name>
    <dbReference type="NCBI Taxonomy" id="1122184"/>
    <lineage>
        <taxon>Bacteria</taxon>
        <taxon>Bacillati</taxon>
        <taxon>Bacillota</taxon>
        <taxon>Clostridia</taxon>
        <taxon>Lutisporales</taxon>
        <taxon>Lutisporaceae</taxon>
        <taxon>Lutispora</taxon>
    </lineage>
</organism>
<keyword evidence="3" id="KW-1185">Reference proteome</keyword>
<proteinExistence type="predicted"/>
<feature type="domain" description="Helix-turn-helix" evidence="1">
    <location>
        <begin position="11"/>
        <end position="34"/>
    </location>
</feature>
<evidence type="ECO:0000259" key="1">
    <source>
        <dbReference type="Pfam" id="PF12728"/>
    </source>
</evidence>
<dbReference type="OrthoDB" id="3174733at2"/>
<dbReference type="EMBL" id="FQZS01000003">
    <property type="protein sequence ID" value="SHI40556.1"/>
    <property type="molecule type" value="Genomic_DNA"/>
</dbReference>
<dbReference type="AlphaFoldDB" id="A0A1M6AVQ9"/>
<dbReference type="Proteomes" id="UP000184442">
    <property type="component" value="Unassembled WGS sequence"/>
</dbReference>
<dbReference type="RefSeq" id="WP_073023467.1">
    <property type="nucleotide sequence ID" value="NZ_FQZS01000003.1"/>
</dbReference>
<reference evidence="2 3" key="1">
    <citation type="submission" date="2016-11" db="EMBL/GenBank/DDBJ databases">
        <authorList>
            <person name="Jaros S."/>
            <person name="Januszkiewicz K."/>
            <person name="Wedrychowicz H."/>
        </authorList>
    </citation>
    <scope>NUCLEOTIDE SEQUENCE [LARGE SCALE GENOMIC DNA]</scope>
    <source>
        <strain evidence="2 3">DSM 19022</strain>
    </source>
</reference>
<evidence type="ECO:0000313" key="2">
    <source>
        <dbReference type="EMBL" id="SHI40556.1"/>
    </source>
</evidence>
<sequence>MKVTYKKAANFLTAEDVAELLGVSLSTAYRIIKRLNDELKAQGFITVAGKISKRYFEQKVAL</sequence>
<dbReference type="STRING" id="1122184.SAMN02745176_00140"/>